<dbReference type="AlphaFoldDB" id="A0A382U470"/>
<dbReference type="EMBL" id="UINC01141183">
    <property type="protein sequence ID" value="SVD28767.1"/>
    <property type="molecule type" value="Genomic_DNA"/>
</dbReference>
<name>A0A382U470_9ZZZZ</name>
<dbReference type="InterPro" id="IPR011250">
    <property type="entry name" value="OMP/PagP_B-barrel"/>
</dbReference>
<keyword evidence="1" id="KW-0732">Signal</keyword>
<gene>
    <name evidence="3" type="ORF">METZ01_LOCUS381621</name>
</gene>
<feature type="domain" description="Outer membrane protein beta-barrel" evidence="2">
    <location>
        <begin position="49"/>
        <end position="141"/>
    </location>
</feature>
<evidence type="ECO:0000256" key="1">
    <source>
        <dbReference type="ARBA" id="ARBA00022729"/>
    </source>
</evidence>
<sequence length="143" mass="14644">MPIMKPLVCTIRCLHATGIITALVFCSPVGLAADSIFTPFIGSSYGEKDTEKVTTLGASLAAMAGGVFGFEIDFARTAKAPSNAVFVENSRSTTAMGNLIIGAPIKDVRPYVVGGIGWMKTEVSTGSLSKKSDGLALAVGGGV</sequence>
<dbReference type="InterPro" id="IPR027385">
    <property type="entry name" value="Beta-barrel_OMP"/>
</dbReference>
<feature type="non-terminal residue" evidence="3">
    <location>
        <position position="143"/>
    </location>
</feature>
<protein>
    <recommendedName>
        <fullName evidence="2">Outer membrane protein beta-barrel domain-containing protein</fullName>
    </recommendedName>
</protein>
<dbReference type="Gene3D" id="2.40.160.20">
    <property type="match status" value="1"/>
</dbReference>
<organism evidence="3">
    <name type="scientific">marine metagenome</name>
    <dbReference type="NCBI Taxonomy" id="408172"/>
    <lineage>
        <taxon>unclassified sequences</taxon>
        <taxon>metagenomes</taxon>
        <taxon>ecological metagenomes</taxon>
    </lineage>
</organism>
<proteinExistence type="predicted"/>
<dbReference type="Pfam" id="PF13505">
    <property type="entry name" value="OMP_b-brl"/>
    <property type="match status" value="1"/>
</dbReference>
<evidence type="ECO:0000259" key="2">
    <source>
        <dbReference type="Pfam" id="PF13505"/>
    </source>
</evidence>
<reference evidence="3" key="1">
    <citation type="submission" date="2018-05" db="EMBL/GenBank/DDBJ databases">
        <authorList>
            <person name="Lanie J.A."/>
            <person name="Ng W.-L."/>
            <person name="Kazmierczak K.M."/>
            <person name="Andrzejewski T.M."/>
            <person name="Davidsen T.M."/>
            <person name="Wayne K.J."/>
            <person name="Tettelin H."/>
            <person name="Glass J.I."/>
            <person name="Rusch D."/>
            <person name="Podicherti R."/>
            <person name="Tsui H.-C.T."/>
            <person name="Winkler M.E."/>
        </authorList>
    </citation>
    <scope>NUCLEOTIDE SEQUENCE</scope>
</reference>
<feature type="non-terminal residue" evidence="3">
    <location>
        <position position="1"/>
    </location>
</feature>
<evidence type="ECO:0000313" key="3">
    <source>
        <dbReference type="EMBL" id="SVD28767.1"/>
    </source>
</evidence>
<accession>A0A382U470</accession>
<dbReference type="SUPFAM" id="SSF56925">
    <property type="entry name" value="OMPA-like"/>
    <property type="match status" value="1"/>
</dbReference>